<dbReference type="GO" id="GO:0042158">
    <property type="term" value="P:lipoprotein biosynthetic process"/>
    <property type="evidence" value="ECO:0007669"/>
    <property type="project" value="UniProtKB-UniRule"/>
</dbReference>
<dbReference type="OrthoDB" id="871140at2"/>
<feature type="transmembrane region" description="Helical" evidence="7">
    <location>
        <begin position="113"/>
        <end position="131"/>
    </location>
</feature>
<dbReference type="EMBL" id="CP043316">
    <property type="protein sequence ID" value="QEK38444.1"/>
    <property type="molecule type" value="Genomic_DNA"/>
</dbReference>
<dbReference type="RefSeq" id="WP_148971560.1">
    <property type="nucleotide sequence ID" value="NZ_CP043316.1"/>
</dbReference>
<keyword evidence="9" id="KW-1185">Reference proteome</keyword>
<evidence type="ECO:0000256" key="3">
    <source>
        <dbReference type="ARBA" id="ARBA00022679"/>
    </source>
</evidence>
<dbReference type="Pfam" id="PF01790">
    <property type="entry name" value="LGT"/>
    <property type="match status" value="1"/>
</dbReference>
<feature type="transmembrane region" description="Helical" evidence="7">
    <location>
        <begin position="79"/>
        <end position="101"/>
    </location>
</feature>
<evidence type="ECO:0000256" key="5">
    <source>
        <dbReference type="ARBA" id="ARBA00022989"/>
    </source>
</evidence>
<organism evidence="8 9">
    <name type="scientific">Candidatus Cytomitobacter primus</name>
    <dbReference type="NCBI Taxonomy" id="2066024"/>
    <lineage>
        <taxon>Bacteria</taxon>
        <taxon>Pseudomonadati</taxon>
        <taxon>Pseudomonadota</taxon>
        <taxon>Alphaproteobacteria</taxon>
        <taxon>Holosporales</taxon>
        <taxon>Holosporaceae</taxon>
        <taxon>Candidatus Cytomitobacter</taxon>
    </lineage>
</organism>
<feature type="transmembrane region" description="Helical" evidence="7">
    <location>
        <begin position="15"/>
        <end position="35"/>
    </location>
</feature>
<evidence type="ECO:0000256" key="6">
    <source>
        <dbReference type="ARBA" id="ARBA00023136"/>
    </source>
</evidence>
<accession>A0A5C0UHB6</accession>
<sequence length="241" mass="27808">MDPVAFTVFSIKVHWYGIAYFTSFLIVNYLTIRRLSYIYSAKHIEKALSFAFLGMIIGGRLGYIMLYEPSKLLNVMEAIAIWNGGMAAYGGFIGGISFLYFKSKLYKIKIIDMLNTLACYMPIALFFGRVANWINNEIPGKVLYDNAQNIIFHHPVILYSILFEGVILYFLINFKNNLRLNSITESNLFFISYGVIRLVLDYFRAVESSMFYCLTYGQVFSIMMIIFAVIMHHYKSKLSTD</sequence>
<name>A0A5C0UHB6_9PROT</name>
<dbReference type="InterPro" id="IPR001640">
    <property type="entry name" value="Lgt"/>
</dbReference>
<feature type="binding site" evidence="7">
    <location>
        <position position="129"/>
    </location>
    <ligand>
        <name>a 1,2-diacyl-sn-glycero-3-phospho-(1'-sn-glycerol)</name>
        <dbReference type="ChEBI" id="CHEBI:64716"/>
    </ligand>
</feature>
<evidence type="ECO:0000256" key="4">
    <source>
        <dbReference type="ARBA" id="ARBA00022692"/>
    </source>
</evidence>
<dbReference type="PANTHER" id="PTHR30589:SF0">
    <property type="entry name" value="PHOSPHATIDYLGLYCEROL--PROLIPOPROTEIN DIACYLGLYCERYL TRANSFERASE"/>
    <property type="match status" value="1"/>
</dbReference>
<evidence type="ECO:0000256" key="1">
    <source>
        <dbReference type="ARBA" id="ARBA00007150"/>
    </source>
</evidence>
<comment type="pathway">
    <text evidence="7">Protein modification; lipoprotein biosynthesis (diacylglyceryl transfer).</text>
</comment>
<dbReference type="HAMAP" id="MF_01147">
    <property type="entry name" value="Lgt"/>
    <property type="match status" value="1"/>
</dbReference>
<keyword evidence="4 7" id="KW-0812">Transmembrane</keyword>
<dbReference type="Proteomes" id="UP000325004">
    <property type="component" value="Chromosome"/>
</dbReference>
<feature type="transmembrane region" description="Helical" evidence="7">
    <location>
        <begin position="209"/>
        <end position="230"/>
    </location>
</feature>
<reference evidence="8 9" key="1">
    <citation type="submission" date="2019-08" db="EMBL/GenBank/DDBJ databases">
        <title>Highly reduced genomes of protist endosymbionts show evolutionary convergence.</title>
        <authorList>
            <person name="George E."/>
            <person name="Husnik F."/>
            <person name="Tashyreva D."/>
            <person name="Prokopchuk G."/>
            <person name="Horak A."/>
            <person name="Kwong W.K."/>
            <person name="Lukes J."/>
            <person name="Keeling P.J."/>
        </authorList>
    </citation>
    <scope>NUCLEOTIDE SEQUENCE [LARGE SCALE GENOMIC DNA]</scope>
    <source>
        <strain evidence="8">1604LC</strain>
    </source>
</reference>
<evidence type="ECO:0000313" key="9">
    <source>
        <dbReference type="Proteomes" id="UP000325004"/>
    </source>
</evidence>
<dbReference type="UniPathway" id="UPA00664"/>
<dbReference type="EC" id="2.5.1.145" evidence="7"/>
<keyword evidence="6 7" id="KW-0472">Membrane</keyword>
<feature type="transmembrane region" description="Helical" evidence="7">
    <location>
        <begin position="47"/>
        <end position="67"/>
    </location>
</feature>
<evidence type="ECO:0000313" key="8">
    <source>
        <dbReference type="EMBL" id="QEK38444.1"/>
    </source>
</evidence>
<comment type="catalytic activity">
    <reaction evidence="7">
        <text>L-cysteinyl-[prolipoprotein] + a 1,2-diacyl-sn-glycero-3-phospho-(1'-sn-glycerol) = an S-1,2-diacyl-sn-glyceryl-L-cysteinyl-[prolipoprotein] + sn-glycerol 1-phosphate + H(+)</text>
        <dbReference type="Rhea" id="RHEA:56712"/>
        <dbReference type="Rhea" id="RHEA-COMP:14679"/>
        <dbReference type="Rhea" id="RHEA-COMP:14680"/>
        <dbReference type="ChEBI" id="CHEBI:15378"/>
        <dbReference type="ChEBI" id="CHEBI:29950"/>
        <dbReference type="ChEBI" id="CHEBI:57685"/>
        <dbReference type="ChEBI" id="CHEBI:64716"/>
        <dbReference type="ChEBI" id="CHEBI:140658"/>
        <dbReference type="EC" id="2.5.1.145"/>
    </reaction>
</comment>
<comment type="similarity">
    <text evidence="1 7">Belongs to the Lgt family.</text>
</comment>
<dbReference type="PROSITE" id="PS01311">
    <property type="entry name" value="LGT"/>
    <property type="match status" value="1"/>
</dbReference>
<protein>
    <recommendedName>
        <fullName evidence="7">Phosphatidylglycerol--prolipoprotein diacylglyceryl transferase</fullName>
        <ecNumber evidence="7">2.5.1.145</ecNumber>
    </recommendedName>
</protein>
<keyword evidence="8" id="KW-0449">Lipoprotein</keyword>
<evidence type="ECO:0000256" key="2">
    <source>
        <dbReference type="ARBA" id="ARBA00022475"/>
    </source>
</evidence>
<dbReference type="GO" id="GO:0005886">
    <property type="term" value="C:plasma membrane"/>
    <property type="evidence" value="ECO:0007669"/>
    <property type="project" value="UniProtKB-SubCell"/>
</dbReference>
<keyword evidence="5 7" id="KW-1133">Transmembrane helix</keyword>
<gene>
    <name evidence="7" type="primary">lgt</name>
    <name evidence="8" type="ORF">FZC34_00730</name>
</gene>
<proteinExistence type="inferred from homology"/>
<dbReference type="KEGG" id="cpri:FZC34_00730"/>
<comment type="subcellular location">
    <subcellularLocation>
        <location evidence="7">Cell membrane</location>
        <topology evidence="7">Multi-pass membrane protein</topology>
    </subcellularLocation>
</comment>
<keyword evidence="2 7" id="KW-1003">Cell membrane</keyword>
<keyword evidence="3 7" id="KW-0808">Transferase</keyword>
<dbReference type="AlphaFoldDB" id="A0A5C0UHB6"/>
<comment type="function">
    <text evidence="7">Catalyzes the transfer of the diacylglyceryl group from phosphatidylglycerol to the sulfhydryl group of the N-terminal cysteine of a prolipoprotein, the first step in the formation of mature lipoproteins.</text>
</comment>
<evidence type="ECO:0000256" key="7">
    <source>
        <dbReference type="HAMAP-Rule" id="MF_01147"/>
    </source>
</evidence>
<dbReference type="PANTHER" id="PTHR30589">
    <property type="entry name" value="PROLIPOPROTEIN DIACYLGLYCERYL TRANSFERASE"/>
    <property type="match status" value="1"/>
</dbReference>
<dbReference type="GO" id="GO:0008961">
    <property type="term" value="F:phosphatidylglycerol-prolipoprotein diacylglyceryl transferase activity"/>
    <property type="evidence" value="ECO:0007669"/>
    <property type="project" value="UniProtKB-UniRule"/>
</dbReference>
<feature type="transmembrane region" description="Helical" evidence="7">
    <location>
        <begin position="151"/>
        <end position="174"/>
    </location>
</feature>